<proteinExistence type="predicted"/>
<evidence type="ECO:0000313" key="1">
    <source>
        <dbReference type="EMBL" id="GIH28657.1"/>
    </source>
</evidence>
<name>A0A919QGR8_9ACTN</name>
<dbReference type="RefSeq" id="WP_204045271.1">
    <property type="nucleotide sequence ID" value="NZ_BOOA01000088.1"/>
</dbReference>
<dbReference type="AlphaFoldDB" id="A0A919QGR8"/>
<keyword evidence="2" id="KW-1185">Reference proteome</keyword>
<reference evidence="1" key="1">
    <citation type="submission" date="2021-01" db="EMBL/GenBank/DDBJ databases">
        <title>Whole genome shotgun sequence of Acrocarpospora phusangensis NBRC 108782.</title>
        <authorList>
            <person name="Komaki H."/>
            <person name="Tamura T."/>
        </authorList>
    </citation>
    <scope>NUCLEOTIDE SEQUENCE</scope>
    <source>
        <strain evidence="1">NBRC 108782</strain>
    </source>
</reference>
<sequence length="54" mass="5462">MVDEAGWTVGIITTIDILKAVAGQVGTATGPGQVGSALFRLELVDPASDGLGHR</sequence>
<evidence type="ECO:0000313" key="2">
    <source>
        <dbReference type="Proteomes" id="UP000640052"/>
    </source>
</evidence>
<accession>A0A919QGR8</accession>
<organism evidence="1 2">
    <name type="scientific">Acrocarpospora phusangensis</name>
    <dbReference type="NCBI Taxonomy" id="1070424"/>
    <lineage>
        <taxon>Bacteria</taxon>
        <taxon>Bacillati</taxon>
        <taxon>Actinomycetota</taxon>
        <taxon>Actinomycetes</taxon>
        <taxon>Streptosporangiales</taxon>
        <taxon>Streptosporangiaceae</taxon>
        <taxon>Acrocarpospora</taxon>
    </lineage>
</organism>
<protein>
    <submittedName>
        <fullName evidence="1">Uncharacterized protein</fullName>
    </submittedName>
</protein>
<dbReference type="Proteomes" id="UP000640052">
    <property type="component" value="Unassembled WGS sequence"/>
</dbReference>
<gene>
    <name evidence="1" type="ORF">Aph01nite_69670</name>
</gene>
<comment type="caution">
    <text evidence="1">The sequence shown here is derived from an EMBL/GenBank/DDBJ whole genome shotgun (WGS) entry which is preliminary data.</text>
</comment>
<dbReference type="EMBL" id="BOOA01000088">
    <property type="protein sequence ID" value="GIH28657.1"/>
    <property type="molecule type" value="Genomic_DNA"/>
</dbReference>